<reference evidence="4" key="3">
    <citation type="submission" date="2025-08" db="UniProtKB">
        <authorList>
            <consortium name="RefSeq"/>
        </authorList>
    </citation>
    <scope>IDENTIFICATION</scope>
    <source>
        <strain evidence="4">NI907</strain>
    </source>
</reference>
<dbReference type="GeneID" id="41962190"/>
<feature type="signal peptide" evidence="1">
    <location>
        <begin position="1"/>
        <end position="27"/>
    </location>
</feature>
<feature type="domain" description="SET" evidence="2">
    <location>
        <begin position="144"/>
        <end position="280"/>
    </location>
</feature>
<evidence type="ECO:0000313" key="4">
    <source>
        <dbReference type="RefSeq" id="XP_030981571.1"/>
    </source>
</evidence>
<evidence type="ECO:0000259" key="2">
    <source>
        <dbReference type="PROSITE" id="PS50280"/>
    </source>
</evidence>
<name>A0A6P8B2W3_PYRGI</name>
<reference evidence="4" key="1">
    <citation type="journal article" date="2019" name="Mol. Biol. Evol.">
        <title>Blast fungal genomes show frequent chromosomal changes, gene gains and losses, and effector gene turnover.</title>
        <authorList>
            <person name="Gomez Luciano L.B."/>
            <person name="Jason Tsai I."/>
            <person name="Chuma I."/>
            <person name="Tosa Y."/>
            <person name="Chen Y.H."/>
            <person name="Li J.Y."/>
            <person name="Li M.Y."/>
            <person name="Jade Lu M.Y."/>
            <person name="Nakayashiki H."/>
            <person name="Li W.H."/>
        </authorList>
    </citation>
    <scope>NUCLEOTIDE SEQUENCE</scope>
    <source>
        <strain evidence="4">NI907</strain>
    </source>
</reference>
<dbReference type="RefSeq" id="XP_030981571.1">
    <property type="nucleotide sequence ID" value="XM_031127281.1"/>
</dbReference>
<sequence length="419" mass="46098">MHLLYQSRNGALSLLVLLLQQTRAIAAAVPSPFQCAWIPEGPLSPEQLPTNICPVITDDVTASESGTWEPWTSPPLCVHPPASQPRKPKYCVYTHASFAGSHGMSIITTPTIAAIVAPLVHGIDPTWASWQSKRLPRMEPRDPAPYMVVDIPGKGKGVVATANILKGELLFRERPVLVETMARPKYLGAKHHSKLLERAWTRLPPSKRDAVLGLSHHSGAHVLRGIMDSNTFGMTLNGVPHSGLFPRISAVTLDNKSTLELEVVAYRDIAAGTELGVSYTPLNMLSRDRRQVLLGWGFNCTCQLCSAPSRILETSDANRQQIQLKLDELDEVRQAIHGGRRDVVERIMKDILSLMDDEGMEAQRGDVYGIAAQVLLDMGDRDGARDYGHRAVDALGEYAGIDSERTEEAAVFLERLDKR</sequence>
<dbReference type="InterPro" id="IPR011990">
    <property type="entry name" value="TPR-like_helical_dom_sf"/>
</dbReference>
<feature type="chain" id="PRO_5028341235" description="SET domain-containing protein" evidence="1">
    <location>
        <begin position="28"/>
        <end position="419"/>
    </location>
</feature>
<dbReference type="Proteomes" id="UP000515153">
    <property type="component" value="Unplaced"/>
</dbReference>
<evidence type="ECO:0000256" key="1">
    <source>
        <dbReference type="SAM" id="SignalP"/>
    </source>
</evidence>
<dbReference type="CDD" id="cd20071">
    <property type="entry name" value="SET_SMYD"/>
    <property type="match status" value="1"/>
</dbReference>
<gene>
    <name evidence="4" type="ORF">PgNI_07266</name>
</gene>
<dbReference type="PANTHER" id="PTHR47332:SF4">
    <property type="entry name" value="SET DOMAIN-CONTAINING PROTEIN 5"/>
    <property type="match status" value="1"/>
</dbReference>
<dbReference type="SUPFAM" id="SSF82199">
    <property type="entry name" value="SET domain"/>
    <property type="match status" value="1"/>
</dbReference>
<dbReference type="PANTHER" id="PTHR47332">
    <property type="entry name" value="SET DOMAIN-CONTAINING PROTEIN 5"/>
    <property type="match status" value="1"/>
</dbReference>
<proteinExistence type="predicted"/>
<organism evidence="3 4">
    <name type="scientific">Pyricularia grisea</name>
    <name type="common">Crabgrass-specific blast fungus</name>
    <name type="synonym">Magnaporthe grisea</name>
    <dbReference type="NCBI Taxonomy" id="148305"/>
    <lineage>
        <taxon>Eukaryota</taxon>
        <taxon>Fungi</taxon>
        <taxon>Dikarya</taxon>
        <taxon>Ascomycota</taxon>
        <taxon>Pezizomycotina</taxon>
        <taxon>Sordariomycetes</taxon>
        <taxon>Sordariomycetidae</taxon>
        <taxon>Magnaporthales</taxon>
        <taxon>Pyriculariaceae</taxon>
        <taxon>Pyricularia</taxon>
    </lineage>
</organism>
<keyword evidence="3" id="KW-1185">Reference proteome</keyword>
<dbReference type="KEGG" id="pgri:PgNI_07266"/>
<protein>
    <recommendedName>
        <fullName evidence="2">SET domain-containing protein</fullName>
    </recommendedName>
</protein>
<dbReference type="PROSITE" id="PS50280">
    <property type="entry name" value="SET"/>
    <property type="match status" value="1"/>
</dbReference>
<dbReference type="InterPro" id="IPR053185">
    <property type="entry name" value="SET_domain_protein"/>
</dbReference>
<reference evidence="4" key="2">
    <citation type="submission" date="2019-10" db="EMBL/GenBank/DDBJ databases">
        <authorList>
            <consortium name="NCBI Genome Project"/>
        </authorList>
    </citation>
    <scope>NUCLEOTIDE SEQUENCE</scope>
    <source>
        <strain evidence="4">NI907</strain>
    </source>
</reference>
<evidence type="ECO:0000313" key="3">
    <source>
        <dbReference type="Proteomes" id="UP000515153"/>
    </source>
</evidence>
<dbReference type="Gene3D" id="2.170.270.10">
    <property type="entry name" value="SET domain"/>
    <property type="match status" value="1"/>
</dbReference>
<dbReference type="AlphaFoldDB" id="A0A6P8B2W3"/>
<keyword evidence="1" id="KW-0732">Signal</keyword>
<dbReference type="InterPro" id="IPR001214">
    <property type="entry name" value="SET_dom"/>
</dbReference>
<dbReference type="InterPro" id="IPR046341">
    <property type="entry name" value="SET_dom_sf"/>
</dbReference>
<accession>A0A6P8B2W3</accession>
<dbReference type="Gene3D" id="1.25.40.10">
    <property type="entry name" value="Tetratricopeptide repeat domain"/>
    <property type="match status" value="1"/>
</dbReference>